<comment type="subcellular location">
    <subcellularLocation>
        <location evidence="3">Cell junction</location>
        <location evidence="3">Focal adhesion</location>
    </subcellularLocation>
    <subcellularLocation>
        <location evidence="2">Cell membrane</location>
    </subcellularLocation>
    <subcellularLocation>
        <location evidence="4">Cytoplasm</location>
    </subcellularLocation>
    <subcellularLocation>
        <location evidence="1">Nucleus</location>
    </subcellularLocation>
</comment>
<evidence type="ECO:0000256" key="15">
    <source>
        <dbReference type="ARBA" id="ARBA00058857"/>
    </source>
</evidence>
<keyword evidence="13" id="KW-0472">Membrane</keyword>
<keyword evidence="11" id="KW-0106">Calcium</keyword>
<dbReference type="InterPro" id="IPR035892">
    <property type="entry name" value="C2_domain_sf"/>
</dbReference>
<dbReference type="PROSITE" id="PS50004">
    <property type="entry name" value="C2"/>
    <property type="match status" value="1"/>
</dbReference>
<organism evidence="20 21">
    <name type="scientific">Ranatra chinensis</name>
    <dbReference type="NCBI Taxonomy" id="642074"/>
    <lineage>
        <taxon>Eukaryota</taxon>
        <taxon>Metazoa</taxon>
        <taxon>Ecdysozoa</taxon>
        <taxon>Arthropoda</taxon>
        <taxon>Hexapoda</taxon>
        <taxon>Insecta</taxon>
        <taxon>Pterygota</taxon>
        <taxon>Neoptera</taxon>
        <taxon>Paraneoptera</taxon>
        <taxon>Hemiptera</taxon>
        <taxon>Heteroptera</taxon>
        <taxon>Panheteroptera</taxon>
        <taxon>Nepomorpha</taxon>
        <taxon>Nepidae</taxon>
        <taxon>Ranatrinae</taxon>
        <taxon>Ranatra</taxon>
    </lineage>
</organism>
<keyword evidence="12" id="KW-0965">Cell junction</keyword>
<comment type="similarity">
    <text evidence="5">Belongs to the copine family.</text>
</comment>
<dbReference type="Pfam" id="PF00168">
    <property type="entry name" value="C2"/>
    <property type="match status" value="2"/>
</dbReference>
<dbReference type="FunFam" id="2.60.40.150:FF:000042">
    <property type="entry name" value="Copine 3"/>
    <property type="match status" value="1"/>
</dbReference>
<proteinExistence type="inferred from homology"/>
<evidence type="ECO:0000256" key="14">
    <source>
        <dbReference type="ARBA" id="ARBA00023242"/>
    </source>
</evidence>
<dbReference type="Proteomes" id="UP001558652">
    <property type="component" value="Unassembled WGS sequence"/>
</dbReference>
<dbReference type="SMART" id="SM00327">
    <property type="entry name" value="VWA"/>
    <property type="match status" value="1"/>
</dbReference>
<dbReference type="GO" id="GO:0032991">
    <property type="term" value="C:protein-containing complex"/>
    <property type="evidence" value="ECO:0007669"/>
    <property type="project" value="UniProtKB-ARBA"/>
</dbReference>
<evidence type="ECO:0000256" key="9">
    <source>
        <dbReference type="ARBA" id="ARBA00022723"/>
    </source>
</evidence>
<evidence type="ECO:0000256" key="4">
    <source>
        <dbReference type="ARBA" id="ARBA00004496"/>
    </source>
</evidence>
<evidence type="ECO:0000256" key="10">
    <source>
        <dbReference type="ARBA" id="ARBA00022737"/>
    </source>
</evidence>
<dbReference type="SUPFAM" id="SSF49562">
    <property type="entry name" value="C2 domain (Calcium/lipid-binding domain, CaLB)"/>
    <property type="match status" value="2"/>
</dbReference>
<keyword evidence="14" id="KW-0539">Nucleus</keyword>
<dbReference type="GO" id="GO:0005886">
    <property type="term" value="C:plasma membrane"/>
    <property type="evidence" value="ECO:0007669"/>
    <property type="project" value="UniProtKB-SubCell"/>
</dbReference>
<evidence type="ECO:0000256" key="13">
    <source>
        <dbReference type="ARBA" id="ARBA00023136"/>
    </source>
</evidence>
<dbReference type="FunFam" id="2.60.40.150:FF:000099">
    <property type="entry name" value="Copine 3"/>
    <property type="match status" value="1"/>
</dbReference>
<dbReference type="AlphaFoldDB" id="A0ABD0YHK9"/>
<evidence type="ECO:0000256" key="3">
    <source>
        <dbReference type="ARBA" id="ARBA00004246"/>
    </source>
</evidence>
<dbReference type="GO" id="GO:0046872">
    <property type="term" value="F:metal ion binding"/>
    <property type="evidence" value="ECO:0007669"/>
    <property type="project" value="UniProtKB-KW"/>
</dbReference>
<comment type="function">
    <text evidence="15">Calcium-dependent phospholipid-binding protein that plays a role in ERBB2-mediated tumor cell migration in response to growth factor heregulin stimulation.</text>
</comment>
<keyword evidence="9" id="KW-0479">Metal-binding</keyword>
<dbReference type="EMBL" id="JBFDAA010000007">
    <property type="protein sequence ID" value="KAL1130705.1"/>
    <property type="molecule type" value="Genomic_DNA"/>
</dbReference>
<gene>
    <name evidence="20" type="ORF">AAG570_011946</name>
</gene>
<name>A0ABD0YHK9_9HEMI</name>
<dbReference type="InterPro" id="IPR037768">
    <property type="entry name" value="C2B_Copine"/>
</dbReference>
<dbReference type="InterPro" id="IPR010734">
    <property type="entry name" value="Copine_C"/>
</dbReference>
<evidence type="ECO:0000259" key="19">
    <source>
        <dbReference type="PROSITE" id="PS50004"/>
    </source>
</evidence>
<dbReference type="SMART" id="SM00239">
    <property type="entry name" value="C2"/>
    <property type="match status" value="2"/>
</dbReference>
<dbReference type="Pfam" id="PF07002">
    <property type="entry name" value="Copine"/>
    <property type="match status" value="2"/>
</dbReference>
<dbReference type="SUPFAM" id="SSF53300">
    <property type="entry name" value="vWA-like"/>
    <property type="match status" value="1"/>
</dbReference>
<evidence type="ECO:0000256" key="16">
    <source>
        <dbReference type="ARBA" id="ARBA00065466"/>
    </source>
</evidence>
<comment type="caution">
    <text evidence="20">The sequence shown here is derived from an EMBL/GenBank/DDBJ whole genome shotgun (WGS) entry which is preliminary data.</text>
</comment>
<dbReference type="GO" id="GO:0005925">
    <property type="term" value="C:focal adhesion"/>
    <property type="evidence" value="ECO:0007669"/>
    <property type="project" value="UniProtKB-SubCell"/>
</dbReference>
<evidence type="ECO:0000256" key="12">
    <source>
        <dbReference type="ARBA" id="ARBA00022949"/>
    </source>
</evidence>
<keyword evidence="8" id="KW-0597">Phosphoprotein</keyword>
<evidence type="ECO:0000313" key="21">
    <source>
        <dbReference type="Proteomes" id="UP001558652"/>
    </source>
</evidence>
<dbReference type="GO" id="GO:0005737">
    <property type="term" value="C:cytoplasm"/>
    <property type="evidence" value="ECO:0007669"/>
    <property type="project" value="UniProtKB-SubCell"/>
</dbReference>
<keyword evidence="7" id="KW-0963">Cytoplasm</keyword>
<evidence type="ECO:0000256" key="5">
    <source>
        <dbReference type="ARBA" id="ARBA00009048"/>
    </source>
</evidence>
<evidence type="ECO:0000256" key="1">
    <source>
        <dbReference type="ARBA" id="ARBA00004123"/>
    </source>
</evidence>
<evidence type="ECO:0000256" key="18">
    <source>
        <dbReference type="ARBA" id="ARBA00076171"/>
    </source>
</evidence>
<dbReference type="InterPro" id="IPR000008">
    <property type="entry name" value="C2_dom"/>
</dbReference>
<dbReference type="CDD" id="cd04048">
    <property type="entry name" value="C2A_Copine"/>
    <property type="match status" value="1"/>
</dbReference>
<dbReference type="CDD" id="cd01459">
    <property type="entry name" value="vWA_copine_like"/>
    <property type="match status" value="1"/>
</dbReference>
<dbReference type="CDD" id="cd04047">
    <property type="entry name" value="C2B_Copine"/>
    <property type="match status" value="1"/>
</dbReference>
<keyword evidence="10" id="KW-0677">Repeat</keyword>
<evidence type="ECO:0000256" key="11">
    <source>
        <dbReference type="ARBA" id="ARBA00022837"/>
    </source>
</evidence>
<keyword evidence="6" id="KW-1003">Cell membrane</keyword>
<dbReference type="InterPro" id="IPR036465">
    <property type="entry name" value="vWFA_dom_sf"/>
</dbReference>
<dbReference type="InterPro" id="IPR045052">
    <property type="entry name" value="Copine"/>
</dbReference>
<dbReference type="Gene3D" id="2.60.40.150">
    <property type="entry name" value="C2 domain"/>
    <property type="match status" value="2"/>
</dbReference>
<dbReference type="GO" id="GO:0071277">
    <property type="term" value="P:cellular response to calcium ion"/>
    <property type="evidence" value="ECO:0007669"/>
    <property type="project" value="UniProtKB-ARBA"/>
</dbReference>
<accession>A0ABD0YHK9</accession>
<sequence>MCKDLVSKSDPMCVTFVRPFGNTNWVEYHRTETVTNSHDPDFVSKVHMMYRFEEQQPIRFEIYDIDSSSTNLRDHQFLGWASCTLGQIISKGTVKLPLCSQGTESGDTKHGFLIVAAEELSSLKDEAIMTFSGQKLDKKDFFGKSDPFLEIFKATESGNYVLVHRTEVIKNTLNPVWKEVCIPVRKLCNGDYERSLKIVCYDWNSSGSHSLIGEFSTNVREMQDESLKQKVFTCVNPHYLARKKESYKGSGQITLNKFVLKPIYTFMDYIKGGTQINCTFAIDFTASNGPPYSSESLHYICPGRMNCYEQAIMSVGSIVEDYDSDKQFPVLGFGARLPPDGRVSHEFFVNFSTESPFCSRVQGVLEAYQNCIRYLRFTYLQIFILLKFFSPQVQLSGPTNFAPVIRHVSKFAASFADGSNYFILLIITDGVITDMAETSKAIVEASMLPMSVIIVGVGNADFEEMEKLDGDTVALSAGGRRATRDIVQFVPYDRCIHTGTAGIHPTEILAREVLAEIPYQFIEYMKMHGIVPKPPNTSSPFYLPPDLDMMVR</sequence>
<reference evidence="20 21" key="1">
    <citation type="submission" date="2024-07" db="EMBL/GenBank/DDBJ databases">
        <title>Chromosome-level genome assembly of the water stick insect Ranatra chinensis (Heteroptera: Nepidae).</title>
        <authorList>
            <person name="Liu X."/>
        </authorList>
    </citation>
    <scope>NUCLEOTIDE SEQUENCE [LARGE SCALE GENOMIC DNA]</scope>
    <source>
        <strain evidence="20">Cailab_2021Rc</strain>
        <tissue evidence="20">Muscle</tissue>
    </source>
</reference>
<comment type="subunit">
    <text evidence="16">Monomer. Interacts with ERBB2 (preferentially with the tyrosine phosphorylated form); this interaction occurs at the cell membrane and is increased in a growth factor heregulin-dependent manner. Interacts with SHC1; this interaction may mediate the binding of CPNE3 with ERBB2. Interacts with RACK1.</text>
</comment>
<dbReference type="GO" id="GO:0005634">
    <property type="term" value="C:nucleus"/>
    <property type="evidence" value="ECO:0007669"/>
    <property type="project" value="UniProtKB-SubCell"/>
</dbReference>
<protein>
    <recommendedName>
        <fullName evidence="17">Copine-3</fullName>
    </recommendedName>
    <alternativeName>
        <fullName evidence="18">Copine III</fullName>
    </alternativeName>
</protein>
<evidence type="ECO:0000256" key="6">
    <source>
        <dbReference type="ARBA" id="ARBA00022475"/>
    </source>
</evidence>
<keyword evidence="21" id="KW-1185">Reference proteome</keyword>
<dbReference type="InterPro" id="IPR002035">
    <property type="entry name" value="VWF_A"/>
</dbReference>
<feature type="domain" description="C2" evidence="19">
    <location>
        <begin position="90"/>
        <end position="232"/>
    </location>
</feature>
<dbReference type="PANTHER" id="PTHR10857">
    <property type="entry name" value="COPINE"/>
    <property type="match status" value="1"/>
</dbReference>
<evidence type="ECO:0000256" key="2">
    <source>
        <dbReference type="ARBA" id="ARBA00004236"/>
    </source>
</evidence>
<evidence type="ECO:0000256" key="17">
    <source>
        <dbReference type="ARBA" id="ARBA00074834"/>
    </source>
</evidence>
<evidence type="ECO:0000256" key="8">
    <source>
        <dbReference type="ARBA" id="ARBA00022553"/>
    </source>
</evidence>
<evidence type="ECO:0000313" key="20">
    <source>
        <dbReference type="EMBL" id="KAL1130705.1"/>
    </source>
</evidence>
<dbReference type="PANTHER" id="PTHR10857:SF106">
    <property type="entry name" value="C2 DOMAIN-CONTAINING PROTEIN"/>
    <property type="match status" value="1"/>
</dbReference>
<evidence type="ECO:0000256" key="7">
    <source>
        <dbReference type="ARBA" id="ARBA00022490"/>
    </source>
</evidence>